<keyword evidence="1" id="KW-0175">Coiled coil</keyword>
<dbReference type="Proteomes" id="UP000092382">
    <property type="component" value="Unassembled WGS sequence"/>
</dbReference>
<protein>
    <submittedName>
        <fullName evidence="3">Uncharacterized protein</fullName>
    </submittedName>
</protein>
<dbReference type="PATRIC" id="fig|1710894.3.peg.2643"/>
<keyword evidence="2" id="KW-1133">Transmembrane helix</keyword>
<organism evidence="3 4">
    <name type="scientific">Aphanizomenon flos-aquae LD13</name>
    <dbReference type="NCBI Taxonomy" id="1710894"/>
    <lineage>
        <taxon>Bacteria</taxon>
        <taxon>Bacillati</taxon>
        <taxon>Cyanobacteriota</taxon>
        <taxon>Cyanophyceae</taxon>
        <taxon>Nostocales</taxon>
        <taxon>Aphanizomenonaceae</taxon>
        <taxon>Aphanizomenon</taxon>
    </lineage>
</organism>
<name>A0A1B7VJ45_APHFL</name>
<feature type="coiled-coil region" evidence="1">
    <location>
        <begin position="257"/>
        <end position="294"/>
    </location>
</feature>
<comment type="caution">
    <text evidence="3">The sequence shown here is derived from an EMBL/GenBank/DDBJ whole genome shotgun (WGS) entry which is preliminary data.</text>
</comment>
<evidence type="ECO:0000313" key="3">
    <source>
        <dbReference type="EMBL" id="OBQ19058.1"/>
    </source>
</evidence>
<evidence type="ECO:0000313" key="4">
    <source>
        <dbReference type="Proteomes" id="UP000092382"/>
    </source>
</evidence>
<evidence type="ECO:0000256" key="2">
    <source>
        <dbReference type="SAM" id="Phobius"/>
    </source>
</evidence>
<sequence length="465" mass="53564">MKIYAPNIHVFTFQLYKGSNFDDNIDSQHLNFIWERGNDIIKEVLKQDLQLSQKIDVKKDEGFNKVDILNDQNEVAVYLEGNVNPSPQQDILITGFAYPCRISDSYGLWLNLRRPEQENNQPTEDVETDFLKLLNPNNCLILPLNPLFLGQTILITAWINNAKIQNDHQKIADECLKQIFPNQNTIPPFYRQGQLFGSPIFEYGLPNQSSQYQQVLICLFTKQETGNKFEQSCSELLDLFFRHSKIIKAYKDSRAIYKDLDKKYRDIESEVNKILELENNQDITRKDLKELQNQLRAFPRLALEYTRLLLSLEDSQNTIVINADNYSDKLAQIKHNLNGENLDFLEIFLNKNCVTFKRQIQADLGYFQHGSQLLDQAINSIRGIVEIEQAKSDRSLERTVQILGIGLGGGAIVSGVIVEHIDKINLPLLPIIPKNPFSASLILSIIATLVWTLLIWLIIDRYPRK</sequence>
<dbReference type="STRING" id="1803587.GCA_001593825_00975"/>
<feature type="transmembrane region" description="Helical" evidence="2">
    <location>
        <begin position="438"/>
        <end position="459"/>
    </location>
</feature>
<dbReference type="AlphaFoldDB" id="A0A1B7VJ45"/>
<dbReference type="EMBL" id="LJOY01000091">
    <property type="protein sequence ID" value="OBQ19058.1"/>
    <property type="molecule type" value="Genomic_DNA"/>
</dbReference>
<accession>A0A1B7VJ45</accession>
<reference evidence="3 4" key="1">
    <citation type="submission" date="2015-09" db="EMBL/GenBank/DDBJ databases">
        <title>Whole genome shotgun sequence assembly of Aphanizomenon flos-aquae UKL13.</title>
        <authorList>
            <person name="Driscoll C."/>
        </authorList>
    </citation>
    <scope>NUCLEOTIDE SEQUENCE [LARGE SCALE GENOMIC DNA]</scope>
    <source>
        <strain evidence="3">MDT13</strain>
    </source>
</reference>
<evidence type="ECO:0000256" key="1">
    <source>
        <dbReference type="SAM" id="Coils"/>
    </source>
</evidence>
<gene>
    <name evidence="3" type="ORF">AN481_17955</name>
</gene>
<keyword evidence="2" id="KW-0472">Membrane</keyword>
<proteinExistence type="predicted"/>
<keyword evidence="2" id="KW-0812">Transmembrane</keyword>